<dbReference type="EMBL" id="OX596085">
    <property type="protein sequence ID" value="CAM9314165.1"/>
    <property type="molecule type" value="Genomic_DNA"/>
</dbReference>
<reference evidence="1" key="2">
    <citation type="submission" date="2025-03" db="EMBL/GenBank/DDBJ databases">
        <authorList>
            <consortium name="ELIXIR-Norway"/>
            <consortium name="Elixir Norway"/>
        </authorList>
    </citation>
    <scope>NUCLEOTIDE SEQUENCE</scope>
</reference>
<proteinExistence type="predicted"/>
<dbReference type="Proteomes" id="UP001162501">
    <property type="component" value="Chromosome 1"/>
</dbReference>
<evidence type="ECO:0000313" key="1">
    <source>
        <dbReference type="EMBL" id="CAM9314165.1"/>
    </source>
</evidence>
<protein>
    <submittedName>
        <fullName evidence="1">Uncharacterized protein</fullName>
    </submittedName>
</protein>
<name>A0AC59Y236_RANTA</name>
<evidence type="ECO:0000313" key="2">
    <source>
        <dbReference type="Proteomes" id="UP001162501"/>
    </source>
</evidence>
<organism evidence="1 2">
    <name type="scientific">Rangifer tarandus platyrhynchus</name>
    <name type="common">Svalbard reindeer</name>
    <dbReference type="NCBI Taxonomy" id="3082113"/>
    <lineage>
        <taxon>Eukaryota</taxon>
        <taxon>Metazoa</taxon>
        <taxon>Chordata</taxon>
        <taxon>Craniata</taxon>
        <taxon>Vertebrata</taxon>
        <taxon>Euteleostomi</taxon>
        <taxon>Mammalia</taxon>
        <taxon>Eutheria</taxon>
        <taxon>Laurasiatheria</taxon>
        <taxon>Artiodactyla</taxon>
        <taxon>Ruminantia</taxon>
        <taxon>Pecora</taxon>
        <taxon>Cervidae</taxon>
        <taxon>Odocoileinae</taxon>
        <taxon>Rangifer</taxon>
    </lineage>
</organism>
<sequence length="1704" mass="190789">MRHHDGSQMGKRLLGKGESKCRDRNELGKFEGGKFCRTSTSDKATLTMMDQEQEKDYSALGSQGRRGGQLGGARTPAEEGGDWDSGLSQEGKEGGTGTQRGGRPGWLPGSGRLSEASVGRQETGAGKCSTVGGTPSPPRPRGSSAAFQSEGARRGLGRLRLVRDGLADRPLTTLADLCVALAVPGVPRVYSKVCFTSGAEREACVRVAVSPQRRDPRFPGPVAALAPASWSLALTEAFRRAPGSLDWACPDLGHLDSEKSLDWFLLPAPLISEILDTQAIEEGIESHKLLGQNKRSRMLPSNLKITNEDKNYVSQIQKFQFDFPSNEYEEDDLNLGGAGNHDLHVAGKLTYGSQKCKNHIGTEIELEKSVPDDTKLVNSAQDTGVSASAFCKRLFKISDNIHEDAYSNDHTSLDSNIGSVKIVQTEMNKGKWNGSNSKCKPQYADCNILTASDTLFASEIREGIIKAPSFPVASQPHTVQGVTEKGLDSLKTVTEIPAKFRSIFKEFPYFNYIQSKAFDDLLYTDRNFVICAPTGSGKTVVFELAITRLLMEVPLPWSNIKIVYMAPIKALCSQRFDDWKKKFGPIGLNCKELTGDTVMDDLFEIQHAHIIMTTPEKWDSMTRKWRDNSLVQLVRLFLIDEVHVIKDENRGPTLEVVVSRMKTVQFLSHAVENTNIIPMRFVAVSATIPNAEDIAEWLSDGERSAVCLKMDERHRPVKLRKVVLGFPCSDNKTEFKFDLTLNYKIASIIQTYSDQKPTLVFCATRKGVQQAASVLVKDAKFIMTVEQKQRLQKCAYSIKDSKLRDILIHGVAYHHAGMELSDRKVVEGAFTIGDIPVLFTTSTLAMGVNLPAHLVVIKSTMHYAGGMFEEYSETDILQMIGRAGRPQFDTTATAVIMTRLSTKEKYIQMLACSDTVESSLHRHLIEHLNAEIVLHTITNVNIALEWIRSTLLYIRALKNPSHYGFASGLSKDGIESKLQELCLKNLNDLSSLDLIKMDEDINFKPTEAGRLMAWYYITFETVKKFCTISGKETLSDLVTMIASCKEFLDVQLRINEKKALNTLNKDPNRVTIRFPMEGRIKTREMKVNCLIQAQLGCIPVQDFALTQDTSKIFRNGSRITRWLSDFVATQEKFAVLLNSLILAKCFRCKLWENSPHVSKQLEKIGITLSNAMVNAGLTSFKKIEETDARELELILNRHPPFGTQIKETVMYLPKYELEVEQITRYSDTMAEILVTVTLRNFEQLQTKRTAPNSHYVTLIIGDADNQLVFKHKIMDSVLLKAGNWAKKFDVRRALKSEDLSINLISSEYVGLDIQRKFTVFYLGPKRFGNQIIIQKKSETEIPHSKHSDRSTVAGHKKGMTACKKPGNRECNHHCKNKLTCGHDCCKTGVAQKSEVKESTISSYLSDLRNRNAVSSLPPVKRLKMQMNKSPSVDLKDFGFAPKPSLPSIARSEYLNTPELPVMEQRDQHEIYTKGQQQPSAYQDKDFSQWTYSTTSSEKVPQTILFNRNLNASGNQNLTDVIKSNFSFSEVLKVNFELGNEVWDDFDDENLIEITSFSAETEKTKPSGFGNTLSSSTGESKLPFQESKGQFQRETSKSFVSSHEEPDIYLSNSAMSKFGASSMTQLSQQSGNVHLQERKQQSLSPEIEKLCFTRSEKISNSSNFNKKVDCFIRSECKKETDFSRYHPDDEADEIKSFLGIFDGIF</sequence>
<reference evidence="1" key="1">
    <citation type="submission" date="2023-05" db="EMBL/GenBank/DDBJ databases">
        <authorList>
            <consortium name="ELIXIR-Norway"/>
        </authorList>
    </citation>
    <scope>NUCLEOTIDE SEQUENCE</scope>
</reference>
<accession>A0AC59Y236</accession>
<gene>
    <name evidence="1" type="ORF">MRATA1EN22A_LOCUS830</name>
</gene>